<keyword evidence="4 5" id="KW-0067">ATP-binding</keyword>
<dbReference type="GO" id="GO:0106310">
    <property type="term" value="F:protein serine kinase activity"/>
    <property type="evidence" value="ECO:0007669"/>
    <property type="project" value="UniProtKB-UniRule"/>
</dbReference>
<organism evidence="10 11">
    <name type="scientific">Olea europaea subsp. europaea</name>
    <dbReference type="NCBI Taxonomy" id="158383"/>
    <lineage>
        <taxon>Eukaryota</taxon>
        <taxon>Viridiplantae</taxon>
        <taxon>Streptophyta</taxon>
        <taxon>Embryophyta</taxon>
        <taxon>Tracheophyta</taxon>
        <taxon>Spermatophyta</taxon>
        <taxon>Magnoliopsida</taxon>
        <taxon>eudicotyledons</taxon>
        <taxon>Gunneridae</taxon>
        <taxon>Pentapetalae</taxon>
        <taxon>asterids</taxon>
        <taxon>lamiids</taxon>
        <taxon>Lamiales</taxon>
        <taxon>Oleaceae</taxon>
        <taxon>Oleeae</taxon>
        <taxon>Olea</taxon>
    </lineage>
</organism>
<keyword evidence="6" id="KW-0723">Serine/threonine-protein kinase</keyword>
<dbReference type="FunFam" id="3.30.200.20:FF:000105">
    <property type="entry name" value="Casein kinase II subunit alpha"/>
    <property type="match status" value="1"/>
</dbReference>
<feature type="region of interest" description="Disordered" evidence="8">
    <location>
        <begin position="137"/>
        <end position="156"/>
    </location>
</feature>
<dbReference type="EMBL" id="CACTIH010007247">
    <property type="protein sequence ID" value="CAA3005570.1"/>
    <property type="molecule type" value="Genomic_DNA"/>
</dbReference>
<dbReference type="SUPFAM" id="SSF56112">
    <property type="entry name" value="Protein kinase-like (PK-like)"/>
    <property type="match status" value="1"/>
</dbReference>
<dbReference type="PROSITE" id="PS00107">
    <property type="entry name" value="PROTEIN_KINASE_ATP"/>
    <property type="match status" value="1"/>
</dbReference>
<evidence type="ECO:0000256" key="1">
    <source>
        <dbReference type="ARBA" id="ARBA00022679"/>
    </source>
</evidence>
<keyword evidence="1 7" id="KW-0808">Transferase</keyword>
<dbReference type="PANTHER" id="PTHR24054:SF56">
    <property type="entry name" value="CASEIN KINASE II SUBUNIT ALPHA-1"/>
    <property type="match status" value="1"/>
</dbReference>
<evidence type="ECO:0000256" key="5">
    <source>
        <dbReference type="PROSITE-ProRule" id="PRU10141"/>
    </source>
</evidence>
<feature type="region of interest" description="Disordered" evidence="8">
    <location>
        <begin position="165"/>
        <end position="188"/>
    </location>
</feature>
<evidence type="ECO:0000256" key="8">
    <source>
        <dbReference type="SAM" id="MobiDB-lite"/>
    </source>
</evidence>
<feature type="compositionally biased region" description="Polar residues" evidence="8">
    <location>
        <begin position="138"/>
        <end position="154"/>
    </location>
</feature>
<dbReference type="GO" id="GO:0051726">
    <property type="term" value="P:regulation of cell cycle"/>
    <property type="evidence" value="ECO:0007669"/>
    <property type="project" value="TreeGrafter"/>
</dbReference>
<evidence type="ECO:0000313" key="10">
    <source>
        <dbReference type="EMBL" id="CAA3005570.1"/>
    </source>
</evidence>
<dbReference type="InterPro" id="IPR000719">
    <property type="entry name" value="Prot_kinase_dom"/>
</dbReference>
<comment type="similarity">
    <text evidence="7">Belongs to the protein kinase superfamily. Ser/Thr protein kinase family. CK2 subfamily.</text>
</comment>
<dbReference type="InterPro" id="IPR008271">
    <property type="entry name" value="Ser/Thr_kinase_AS"/>
</dbReference>
<sequence length="461" mass="53809">MEPVEAFLEEESWGSLSRMLSSDQDPYFMLHLLDHDSFSNHTNHVFSVEIPSDFVLNDENVASVFDESLLFSSDTTLITNLYHNSQETCSELRPYEDNGDNVFHVINREFESSDQRFPVCSDDLMVETLICMKEERGTNQLGNAESQPSATDDSMQLKRKFNPTEIQHGAEEDNSSENPNKRLRRVSRDKGQLMSQARVYIDINVQRPRDYWDYESLTVQWGEQDDYEVVRKVGRGKYSEVFEGINIANNEKCIIKILKPVKKKKALDYCHSQGIMHRDVKPHNVMIDHELRKLRLIDWGLAEFYHPGKEYNVRVASRYFKGPELLVDLQDYDYSLDMWSLGCMFAGMIFRKEPFFYGHDNHDQLVKIAKVLGTDELNAYLNKYHLELDPQLDALVGRHSRKPWSRFINSNNQHLVSPEAVDFLDKLLQYDHQDRLTAKEAMAHPYFIQVRAAENSRMRTQ</sequence>
<dbReference type="GO" id="GO:0005956">
    <property type="term" value="C:protein kinase CK2 complex"/>
    <property type="evidence" value="ECO:0007669"/>
    <property type="project" value="TreeGrafter"/>
</dbReference>
<comment type="function">
    <text evidence="7">Casein kinases are operationally defined by their preferential utilization of acidic proteins as substrates.</text>
</comment>
<dbReference type="CDD" id="cd14132">
    <property type="entry name" value="STKc_CK2_alpha"/>
    <property type="match status" value="1"/>
</dbReference>
<evidence type="ECO:0000256" key="4">
    <source>
        <dbReference type="ARBA" id="ARBA00022840"/>
    </source>
</evidence>
<dbReference type="OrthoDB" id="10254671at2759"/>
<dbReference type="Gramene" id="OE9A072794T1">
    <property type="protein sequence ID" value="OE9A072794C1"/>
    <property type="gene ID" value="OE9A072794"/>
</dbReference>
<dbReference type="GO" id="GO:0005524">
    <property type="term" value="F:ATP binding"/>
    <property type="evidence" value="ECO:0007669"/>
    <property type="project" value="UniProtKB-UniRule"/>
</dbReference>
<evidence type="ECO:0000259" key="9">
    <source>
        <dbReference type="PROSITE" id="PS50011"/>
    </source>
</evidence>
<gene>
    <name evidence="10" type="ORF">OLEA9_A072794</name>
</gene>
<dbReference type="FunFam" id="1.10.510.10:FF:000059">
    <property type="entry name" value="Casein kinase II subunit alpha"/>
    <property type="match status" value="1"/>
</dbReference>
<dbReference type="PANTHER" id="PTHR24054">
    <property type="entry name" value="CASEIN KINASE II SUBUNIT ALPHA"/>
    <property type="match status" value="1"/>
</dbReference>
<dbReference type="Gene3D" id="1.10.510.10">
    <property type="entry name" value="Transferase(Phosphotransferase) domain 1"/>
    <property type="match status" value="1"/>
</dbReference>
<keyword evidence="3 7" id="KW-0418">Kinase</keyword>
<name>A0A8S0TIY8_OLEEU</name>
<evidence type="ECO:0000313" key="11">
    <source>
        <dbReference type="Proteomes" id="UP000594638"/>
    </source>
</evidence>
<dbReference type="InterPro" id="IPR017441">
    <property type="entry name" value="Protein_kinase_ATP_BS"/>
</dbReference>
<protein>
    <recommendedName>
        <fullName evidence="7">Casein kinase II subunit alpha</fullName>
        <shortName evidence="7">CK II alpha</shortName>
        <ecNumber evidence="7">2.7.11.1</ecNumber>
    </recommendedName>
</protein>
<dbReference type="GO" id="GO:0005829">
    <property type="term" value="C:cytosol"/>
    <property type="evidence" value="ECO:0007669"/>
    <property type="project" value="TreeGrafter"/>
</dbReference>
<keyword evidence="11" id="KW-1185">Reference proteome</keyword>
<dbReference type="PROSITE" id="PS50011">
    <property type="entry name" value="PROTEIN_KINASE_DOM"/>
    <property type="match status" value="1"/>
</dbReference>
<dbReference type="SMART" id="SM00220">
    <property type="entry name" value="S_TKc"/>
    <property type="match status" value="1"/>
</dbReference>
<keyword evidence="2 5" id="KW-0547">Nucleotide-binding</keyword>
<dbReference type="InterPro" id="IPR045216">
    <property type="entry name" value="CK2_alpha"/>
</dbReference>
<evidence type="ECO:0000256" key="6">
    <source>
        <dbReference type="RuleBase" id="RU000304"/>
    </source>
</evidence>
<dbReference type="EC" id="2.7.11.1" evidence="7"/>
<dbReference type="GO" id="GO:0004674">
    <property type="term" value="F:protein serine/threonine kinase activity"/>
    <property type="evidence" value="ECO:0007669"/>
    <property type="project" value="UniProtKB-UniRule"/>
</dbReference>
<comment type="catalytic activity">
    <reaction evidence="7">
        <text>L-seryl-[protein] + ATP = O-phospho-L-seryl-[protein] + ADP + H(+)</text>
        <dbReference type="Rhea" id="RHEA:17989"/>
        <dbReference type="Rhea" id="RHEA-COMP:9863"/>
        <dbReference type="Rhea" id="RHEA-COMP:11604"/>
        <dbReference type="ChEBI" id="CHEBI:15378"/>
        <dbReference type="ChEBI" id="CHEBI:29999"/>
        <dbReference type="ChEBI" id="CHEBI:30616"/>
        <dbReference type="ChEBI" id="CHEBI:83421"/>
        <dbReference type="ChEBI" id="CHEBI:456216"/>
        <dbReference type="EC" id="2.7.11.1"/>
    </reaction>
</comment>
<feature type="binding site" evidence="5">
    <location>
        <position position="256"/>
    </location>
    <ligand>
        <name>ATP</name>
        <dbReference type="ChEBI" id="CHEBI:30616"/>
    </ligand>
</feature>
<accession>A0A8S0TIY8</accession>
<comment type="catalytic activity">
    <reaction evidence="7">
        <text>L-threonyl-[protein] + ATP = O-phospho-L-threonyl-[protein] + ADP + H(+)</text>
        <dbReference type="Rhea" id="RHEA:46608"/>
        <dbReference type="Rhea" id="RHEA-COMP:11060"/>
        <dbReference type="Rhea" id="RHEA-COMP:11605"/>
        <dbReference type="ChEBI" id="CHEBI:15378"/>
        <dbReference type="ChEBI" id="CHEBI:30013"/>
        <dbReference type="ChEBI" id="CHEBI:30616"/>
        <dbReference type="ChEBI" id="CHEBI:61977"/>
        <dbReference type="ChEBI" id="CHEBI:456216"/>
        <dbReference type="EC" id="2.7.11.1"/>
    </reaction>
</comment>
<dbReference type="Gene3D" id="3.30.200.20">
    <property type="entry name" value="Phosphorylase Kinase, domain 1"/>
    <property type="match status" value="1"/>
</dbReference>
<reference evidence="10 11" key="1">
    <citation type="submission" date="2019-12" db="EMBL/GenBank/DDBJ databases">
        <authorList>
            <person name="Alioto T."/>
            <person name="Alioto T."/>
            <person name="Gomez Garrido J."/>
        </authorList>
    </citation>
    <scope>NUCLEOTIDE SEQUENCE [LARGE SCALE GENOMIC DNA]</scope>
</reference>
<dbReference type="GO" id="GO:0005634">
    <property type="term" value="C:nucleus"/>
    <property type="evidence" value="ECO:0007669"/>
    <property type="project" value="TreeGrafter"/>
</dbReference>
<evidence type="ECO:0000256" key="2">
    <source>
        <dbReference type="ARBA" id="ARBA00022741"/>
    </source>
</evidence>
<dbReference type="PROSITE" id="PS00108">
    <property type="entry name" value="PROTEIN_KINASE_ST"/>
    <property type="match status" value="1"/>
</dbReference>
<dbReference type="AlphaFoldDB" id="A0A8S0TIY8"/>
<dbReference type="Pfam" id="PF00069">
    <property type="entry name" value="Pkinase"/>
    <property type="match status" value="1"/>
</dbReference>
<dbReference type="Proteomes" id="UP000594638">
    <property type="component" value="Unassembled WGS sequence"/>
</dbReference>
<proteinExistence type="inferred from homology"/>
<comment type="caution">
    <text evidence="10">The sequence shown here is derived from an EMBL/GenBank/DDBJ whole genome shotgun (WGS) entry which is preliminary data.</text>
</comment>
<dbReference type="InterPro" id="IPR011009">
    <property type="entry name" value="Kinase-like_dom_sf"/>
</dbReference>
<feature type="domain" description="Protein kinase" evidence="9">
    <location>
        <begin position="130"/>
        <end position="447"/>
    </location>
</feature>
<evidence type="ECO:0000256" key="3">
    <source>
        <dbReference type="ARBA" id="ARBA00022777"/>
    </source>
</evidence>
<evidence type="ECO:0000256" key="7">
    <source>
        <dbReference type="RuleBase" id="RU369118"/>
    </source>
</evidence>